<dbReference type="eggNOG" id="COG0576">
    <property type="taxonomic scope" value="Bacteria"/>
</dbReference>
<dbReference type="HAMAP" id="MF_01151">
    <property type="entry name" value="GrpE"/>
    <property type="match status" value="1"/>
</dbReference>
<evidence type="ECO:0000256" key="3">
    <source>
        <dbReference type="ARBA" id="ARBA00011738"/>
    </source>
</evidence>
<evidence type="ECO:0000313" key="16">
    <source>
        <dbReference type="Proteomes" id="UP000009073"/>
    </source>
</evidence>
<dbReference type="Proteomes" id="UP000009073">
    <property type="component" value="Chromosome"/>
</dbReference>
<sequence length="197" mass="21613">MTNQEQVQEPINQETQTADQQETVAIEGVAIDSAYVVELEQKLEQASSIAAEEKDRALRTVAEMENLRRRTALDVEKAHKFALEKFVTELLPVLDNLERTIQVADKQNDAVKPLLEGVELTLKSMANSVAKFGVIALDPQGQAFDPNQHQAMSMIENGDVAPNTVIAVMQKGYELNGRVIRPAMVMVSKAPAASAEV</sequence>
<dbReference type="Pfam" id="PF01025">
    <property type="entry name" value="GrpE"/>
    <property type="match status" value="1"/>
</dbReference>
<comment type="subunit">
    <text evidence="3 10">Homodimer.</text>
</comment>
<dbReference type="PROSITE" id="PS01071">
    <property type="entry name" value="GRPE"/>
    <property type="match status" value="1"/>
</dbReference>
<dbReference type="NCBIfam" id="NF010748">
    <property type="entry name" value="PRK14150.1"/>
    <property type="match status" value="1"/>
</dbReference>
<proteinExistence type="inferred from homology"/>
<evidence type="ECO:0000256" key="13">
    <source>
        <dbReference type="SAM" id="Coils"/>
    </source>
</evidence>
<comment type="function">
    <text evidence="7 10 11">Participates actively in the response to hyperosmotic and heat shock by preventing the aggregation of stress-denatured proteins, in association with DnaK and GrpE. It is the nucleotide exchange factor for DnaK and may function as a thermosensor. Unfolded proteins bind initially to DnaJ; upon interaction with the DnaJ-bound protein, DnaK hydrolyzes its bound ATP, resulting in the formation of a stable complex. GrpE releases ADP from DnaK; ATP binding to DnaK triggers the release of the substrate protein, thus completing the reaction cycle. Several rounds of ATP-dependent interactions between DnaJ, DnaK and GrpE are required for fully efficient folding.</text>
</comment>
<dbReference type="PRINTS" id="PR00773">
    <property type="entry name" value="GRPEPROTEIN"/>
</dbReference>
<protein>
    <recommendedName>
        <fullName evidence="8 10">Protein GrpE</fullName>
    </recommendedName>
    <alternativeName>
        <fullName evidence="9 10">HSP-70 cofactor</fullName>
    </alternativeName>
</protein>
<dbReference type="Gene3D" id="2.30.22.10">
    <property type="entry name" value="Head domain of nucleotide exchange factor GrpE"/>
    <property type="match status" value="1"/>
</dbReference>
<dbReference type="GO" id="GO:0051082">
    <property type="term" value="F:unfolded protein binding"/>
    <property type="evidence" value="ECO:0007669"/>
    <property type="project" value="TreeGrafter"/>
</dbReference>
<keyword evidence="4 10" id="KW-0963">Cytoplasm</keyword>
<reference evidence="15 16" key="2">
    <citation type="journal article" date="2011" name="Stand. Genomic Sci.">
        <title>Complete genome sequence of Tolumonas auensis type strain (TA 4).</title>
        <authorList>
            <person name="Chertkov O."/>
            <person name="Copeland A."/>
            <person name="Lucas S."/>
            <person name="Lapidus A."/>
            <person name="Berry K.W."/>
            <person name="Detter J.C."/>
            <person name="Del Rio T.G."/>
            <person name="Hammon N."/>
            <person name="Dalin E."/>
            <person name="Tice H."/>
            <person name="Pitluck S."/>
            <person name="Richardson P."/>
            <person name="Bruce D."/>
            <person name="Goodwin L."/>
            <person name="Han C."/>
            <person name="Tapia R."/>
            <person name="Saunders E."/>
            <person name="Schmutz J."/>
            <person name="Brettin T."/>
            <person name="Larimer F."/>
            <person name="Land M."/>
            <person name="Hauser L."/>
            <person name="Spring S."/>
            <person name="Rohde M."/>
            <person name="Kyrpides N.C."/>
            <person name="Ivanova N."/>
            <person name="Goker M."/>
            <person name="Beller H.R."/>
            <person name="Klenk H.P."/>
            <person name="Woyke T."/>
        </authorList>
    </citation>
    <scope>NUCLEOTIDE SEQUENCE [LARGE SCALE GENOMIC DNA]</scope>
    <source>
        <strain evidence="16">DSM 9187 / TA4</strain>
    </source>
</reference>
<dbReference type="GO" id="GO:0006457">
    <property type="term" value="P:protein folding"/>
    <property type="evidence" value="ECO:0007669"/>
    <property type="project" value="InterPro"/>
</dbReference>
<evidence type="ECO:0000256" key="1">
    <source>
        <dbReference type="ARBA" id="ARBA00004496"/>
    </source>
</evidence>
<evidence type="ECO:0000256" key="2">
    <source>
        <dbReference type="ARBA" id="ARBA00009054"/>
    </source>
</evidence>
<dbReference type="InterPro" id="IPR013805">
    <property type="entry name" value="GrpE_CC"/>
</dbReference>
<comment type="subcellular location">
    <subcellularLocation>
        <location evidence="1 10">Cytoplasm</location>
    </subcellularLocation>
</comment>
<keyword evidence="13" id="KW-0175">Coiled coil</keyword>
<accession>C4L8Y6</accession>
<dbReference type="SUPFAM" id="SSF51064">
    <property type="entry name" value="Head domain of nucleotide exchange factor GrpE"/>
    <property type="match status" value="1"/>
</dbReference>
<evidence type="ECO:0000256" key="14">
    <source>
        <dbReference type="SAM" id="MobiDB-lite"/>
    </source>
</evidence>
<evidence type="ECO:0000256" key="6">
    <source>
        <dbReference type="ARBA" id="ARBA00023186"/>
    </source>
</evidence>
<dbReference type="SUPFAM" id="SSF58014">
    <property type="entry name" value="Coiled-coil domain of nucleotide exchange factor GrpE"/>
    <property type="match status" value="1"/>
</dbReference>
<evidence type="ECO:0000256" key="12">
    <source>
        <dbReference type="RuleBase" id="RU004478"/>
    </source>
</evidence>
<dbReference type="InterPro" id="IPR009012">
    <property type="entry name" value="GrpE_head"/>
</dbReference>
<dbReference type="STRING" id="595494.Tola_2258"/>
<organism evidence="15 16">
    <name type="scientific">Tolumonas auensis (strain DSM 9187 / NBRC 110442 / TA 4)</name>
    <dbReference type="NCBI Taxonomy" id="595494"/>
    <lineage>
        <taxon>Bacteria</taxon>
        <taxon>Pseudomonadati</taxon>
        <taxon>Pseudomonadota</taxon>
        <taxon>Gammaproteobacteria</taxon>
        <taxon>Aeromonadales</taxon>
        <taxon>Aeromonadaceae</taxon>
        <taxon>Tolumonas</taxon>
    </lineage>
</organism>
<dbReference type="NCBIfam" id="NF010738">
    <property type="entry name" value="PRK14140.1"/>
    <property type="match status" value="1"/>
</dbReference>
<dbReference type="Gene3D" id="3.90.20.20">
    <property type="match status" value="1"/>
</dbReference>
<dbReference type="PANTHER" id="PTHR21237:SF23">
    <property type="entry name" value="GRPE PROTEIN HOMOLOG, MITOCHONDRIAL"/>
    <property type="match status" value="1"/>
</dbReference>
<dbReference type="FunFam" id="2.30.22.10:FF:000001">
    <property type="entry name" value="Protein GrpE"/>
    <property type="match status" value="1"/>
</dbReference>
<evidence type="ECO:0000313" key="15">
    <source>
        <dbReference type="EMBL" id="ACQ93856.1"/>
    </source>
</evidence>
<evidence type="ECO:0000256" key="11">
    <source>
        <dbReference type="RuleBase" id="RU000639"/>
    </source>
</evidence>
<dbReference type="NCBIfam" id="NF010737">
    <property type="entry name" value="PRK14139.1"/>
    <property type="match status" value="1"/>
</dbReference>
<keyword evidence="16" id="KW-1185">Reference proteome</keyword>
<dbReference type="GO" id="GO:0042803">
    <property type="term" value="F:protein homodimerization activity"/>
    <property type="evidence" value="ECO:0007669"/>
    <property type="project" value="InterPro"/>
</dbReference>
<dbReference type="OrthoDB" id="9789811at2"/>
<feature type="region of interest" description="Disordered" evidence="14">
    <location>
        <begin position="1"/>
        <end position="20"/>
    </location>
</feature>
<evidence type="ECO:0000256" key="10">
    <source>
        <dbReference type="HAMAP-Rule" id="MF_01151"/>
    </source>
</evidence>
<dbReference type="EMBL" id="CP001616">
    <property type="protein sequence ID" value="ACQ93856.1"/>
    <property type="molecule type" value="Genomic_DNA"/>
</dbReference>
<keyword evidence="6 10" id="KW-0143">Chaperone</keyword>
<evidence type="ECO:0000256" key="8">
    <source>
        <dbReference type="ARBA" id="ARBA00072274"/>
    </source>
</evidence>
<dbReference type="AlphaFoldDB" id="C4L8Y6"/>
<dbReference type="GO" id="GO:0000774">
    <property type="term" value="F:adenyl-nucleotide exchange factor activity"/>
    <property type="evidence" value="ECO:0007669"/>
    <property type="project" value="InterPro"/>
</dbReference>
<feature type="coiled-coil region" evidence="13">
    <location>
        <begin position="36"/>
        <end position="70"/>
    </location>
</feature>
<keyword evidence="5 10" id="KW-0346">Stress response</keyword>
<evidence type="ECO:0000256" key="5">
    <source>
        <dbReference type="ARBA" id="ARBA00023016"/>
    </source>
</evidence>
<gene>
    <name evidence="10" type="primary">grpE</name>
    <name evidence="15" type="ordered locus">Tola_2258</name>
</gene>
<dbReference type="GO" id="GO:0005829">
    <property type="term" value="C:cytosol"/>
    <property type="evidence" value="ECO:0007669"/>
    <property type="project" value="TreeGrafter"/>
</dbReference>
<dbReference type="RefSeq" id="WP_015879324.1">
    <property type="nucleotide sequence ID" value="NC_012691.1"/>
</dbReference>
<comment type="similarity">
    <text evidence="2 10 12">Belongs to the GrpE family.</text>
</comment>
<dbReference type="GO" id="GO:0051087">
    <property type="term" value="F:protein-folding chaperone binding"/>
    <property type="evidence" value="ECO:0007669"/>
    <property type="project" value="InterPro"/>
</dbReference>
<reference evidence="16" key="1">
    <citation type="submission" date="2009-05" db="EMBL/GenBank/DDBJ databases">
        <title>Complete sequence of Tolumonas auensis DSM 9187.</title>
        <authorList>
            <consortium name="US DOE Joint Genome Institute"/>
            <person name="Lucas S."/>
            <person name="Copeland A."/>
            <person name="Lapidus A."/>
            <person name="Glavina del Rio T."/>
            <person name="Tice H."/>
            <person name="Bruce D."/>
            <person name="Goodwin L."/>
            <person name="Pitluck S."/>
            <person name="Chertkov O."/>
            <person name="Brettin T."/>
            <person name="Detter J.C."/>
            <person name="Han C."/>
            <person name="Larimer F."/>
            <person name="Land M."/>
            <person name="Hauser L."/>
            <person name="Kyrpides N."/>
            <person name="Mikhailova N."/>
            <person name="Spring S."/>
            <person name="Beller H."/>
        </authorList>
    </citation>
    <scope>NUCLEOTIDE SEQUENCE [LARGE SCALE GENOMIC DNA]</scope>
    <source>
        <strain evidence="16">DSM 9187 / TA4</strain>
    </source>
</reference>
<evidence type="ECO:0000256" key="7">
    <source>
        <dbReference type="ARBA" id="ARBA00053401"/>
    </source>
</evidence>
<dbReference type="KEGG" id="tau:Tola_2258"/>
<name>C4L8Y6_TOLAT</name>
<dbReference type="InterPro" id="IPR000740">
    <property type="entry name" value="GrpE"/>
</dbReference>
<dbReference type="PANTHER" id="PTHR21237">
    <property type="entry name" value="GRPE PROTEIN"/>
    <property type="match status" value="1"/>
</dbReference>
<evidence type="ECO:0000256" key="4">
    <source>
        <dbReference type="ARBA" id="ARBA00022490"/>
    </source>
</evidence>
<dbReference type="HOGENOM" id="CLU_057217_6_0_6"/>
<evidence type="ECO:0000256" key="9">
    <source>
        <dbReference type="ARBA" id="ARBA00076414"/>
    </source>
</evidence>
<dbReference type="CDD" id="cd00446">
    <property type="entry name" value="GrpE"/>
    <property type="match status" value="1"/>
</dbReference>